<keyword evidence="7 10" id="KW-0472">Membrane</keyword>
<dbReference type="RefSeq" id="WP_133364207.1">
    <property type="nucleotide sequence ID" value="NZ_CP037940.1"/>
</dbReference>
<dbReference type="NCBIfam" id="TIGR00023">
    <property type="entry name" value="glycerol-3-phosphate 1-O-acyltransferase PlsY"/>
    <property type="match status" value="1"/>
</dbReference>
<comment type="similarity">
    <text evidence="10">Belongs to the PlsY family.</text>
</comment>
<keyword evidence="5 10" id="KW-1133">Transmembrane helix</keyword>
<evidence type="ECO:0000256" key="6">
    <source>
        <dbReference type="ARBA" id="ARBA00023098"/>
    </source>
</evidence>
<protein>
    <recommendedName>
        <fullName evidence="10">Glycerol-3-phosphate acyltransferase</fullName>
    </recommendedName>
    <alternativeName>
        <fullName evidence="10">Acyl-PO4 G3P acyltransferase</fullName>
    </alternativeName>
    <alternativeName>
        <fullName evidence="10">Acyl-phosphate--glycerol-3-phosphate acyltransferase</fullName>
    </alternativeName>
    <alternativeName>
        <fullName evidence="10">G3P acyltransferase</fullName>
        <shortName evidence="10">GPAT</shortName>
        <ecNumber evidence="10">2.3.1.275</ecNumber>
    </alternativeName>
    <alternativeName>
        <fullName evidence="10">Lysophosphatidic acid synthase</fullName>
        <shortName evidence="10">LPA synthase</shortName>
    </alternativeName>
</protein>
<keyword evidence="8 10" id="KW-0594">Phospholipid biosynthesis</keyword>
<keyword evidence="2 10" id="KW-0444">Lipid biosynthesis</keyword>
<dbReference type="OrthoDB" id="9777124at2"/>
<evidence type="ECO:0000256" key="7">
    <source>
        <dbReference type="ARBA" id="ARBA00023136"/>
    </source>
</evidence>
<evidence type="ECO:0000256" key="1">
    <source>
        <dbReference type="ARBA" id="ARBA00022475"/>
    </source>
</evidence>
<keyword evidence="1 10" id="KW-1003">Cell membrane</keyword>
<organism evidence="11 12">
    <name type="scientific">Periweissella cryptocerci</name>
    <dbReference type="NCBI Taxonomy" id="2506420"/>
    <lineage>
        <taxon>Bacteria</taxon>
        <taxon>Bacillati</taxon>
        <taxon>Bacillota</taxon>
        <taxon>Bacilli</taxon>
        <taxon>Lactobacillales</taxon>
        <taxon>Lactobacillaceae</taxon>
        <taxon>Periweissella</taxon>
    </lineage>
</organism>
<gene>
    <name evidence="10 11" type="primary">plsY</name>
    <name evidence="11" type="ORF">EQG49_12025</name>
</gene>
<feature type="transmembrane region" description="Helical" evidence="10">
    <location>
        <begin position="80"/>
        <end position="103"/>
    </location>
</feature>
<dbReference type="UniPathway" id="UPA00085"/>
<comment type="subunit">
    <text evidence="10">Probably interacts with PlsX.</text>
</comment>
<dbReference type="GO" id="GO:0005886">
    <property type="term" value="C:plasma membrane"/>
    <property type="evidence" value="ECO:0007669"/>
    <property type="project" value="UniProtKB-SubCell"/>
</dbReference>
<evidence type="ECO:0000256" key="5">
    <source>
        <dbReference type="ARBA" id="ARBA00022989"/>
    </source>
</evidence>
<dbReference type="Pfam" id="PF02660">
    <property type="entry name" value="G3P_acyltransf"/>
    <property type="match status" value="1"/>
</dbReference>
<proteinExistence type="inferred from homology"/>
<keyword evidence="12" id="KW-1185">Reference proteome</keyword>
<accession>A0A4P6YWD5</accession>
<dbReference type="GO" id="GO:0043772">
    <property type="term" value="F:acyl-phosphate glycerol-3-phosphate acyltransferase activity"/>
    <property type="evidence" value="ECO:0007669"/>
    <property type="project" value="UniProtKB-UniRule"/>
</dbReference>
<dbReference type="HAMAP" id="MF_01043">
    <property type="entry name" value="PlsY"/>
    <property type="match status" value="1"/>
</dbReference>
<dbReference type="KEGG" id="wei:EQG49_12025"/>
<evidence type="ECO:0000256" key="10">
    <source>
        <dbReference type="HAMAP-Rule" id="MF_01043"/>
    </source>
</evidence>
<dbReference type="InterPro" id="IPR003811">
    <property type="entry name" value="G3P_acylTferase_PlsY"/>
</dbReference>
<dbReference type="PANTHER" id="PTHR30309">
    <property type="entry name" value="INNER MEMBRANE PROTEIN YGIH"/>
    <property type="match status" value="1"/>
</dbReference>
<comment type="subcellular location">
    <subcellularLocation>
        <location evidence="10">Cell membrane</location>
        <topology evidence="10">Multi-pass membrane protein</topology>
    </subcellularLocation>
</comment>
<evidence type="ECO:0000256" key="2">
    <source>
        <dbReference type="ARBA" id="ARBA00022516"/>
    </source>
</evidence>
<feature type="transmembrane region" description="Helical" evidence="10">
    <location>
        <begin position="157"/>
        <end position="177"/>
    </location>
</feature>
<keyword evidence="9 10" id="KW-1208">Phospholipid metabolism</keyword>
<dbReference type="PANTHER" id="PTHR30309:SF0">
    <property type="entry name" value="GLYCEROL-3-PHOSPHATE ACYLTRANSFERASE-RELATED"/>
    <property type="match status" value="1"/>
</dbReference>
<dbReference type="SMART" id="SM01207">
    <property type="entry name" value="G3P_acyltransf"/>
    <property type="match status" value="1"/>
</dbReference>
<feature type="transmembrane region" description="Helical" evidence="10">
    <location>
        <begin position="123"/>
        <end position="151"/>
    </location>
</feature>
<evidence type="ECO:0000313" key="12">
    <source>
        <dbReference type="Proteomes" id="UP000292886"/>
    </source>
</evidence>
<evidence type="ECO:0000256" key="3">
    <source>
        <dbReference type="ARBA" id="ARBA00022679"/>
    </source>
</evidence>
<dbReference type="Proteomes" id="UP000292886">
    <property type="component" value="Chromosome"/>
</dbReference>
<keyword evidence="11" id="KW-0012">Acyltransferase</keyword>
<name>A0A4P6YWD5_9LACO</name>
<comment type="pathway">
    <text evidence="10">Lipid metabolism; phospholipid metabolism.</text>
</comment>
<dbReference type="EMBL" id="CP037940">
    <property type="protein sequence ID" value="QBO37130.1"/>
    <property type="molecule type" value="Genomic_DNA"/>
</dbReference>
<keyword evidence="6 10" id="KW-0443">Lipid metabolism</keyword>
<reference evidence="12" key="1">
    <citation type="submission" date="2019-03" db="EMBL/GenBank/DDBJ databases">
        <title>Weissella sp. 26KH-42 Genome sequencing.</title>
        <authorList>
            <person name="Heo J."/>
            <person name="Kim S.-J."/>
            <person name="Kim J.-S."/>
            <person name="Hong S.-B."/>
            <person name="Kwon S.-W."/>
        </authorList>
    </citation>
    <scope>NUCLEOTIDE SEQUENCE [LARGE SCALE GENOMIC DNA]</scope>
    <source>
        <strain evidence="12">26KH-42</strain>
    </source>
</reference>
<sequence length="206" mass="22590">MEIAFLFVLSYFLGACPFGYWIGKIFYHEDIRTAGSGNIGTTNTFRVLGVKAGSAVMVLDVLKGTLAASLPHIFGISMGIWTNPFIIGLAAIIGHMFSIWIGFKGGKAVATTAGVLLAYDPHVFVLAVIVFAGFIFLTSMVSVGSIVAFLAVDAYSLFNHDWFLFTIAAVLTVFIIYKHRTNIVRIIHGNENQTPFGLVYWLRKNK</sequence>
<evidence type="ECO:0000313" key="11">
    <source>
        <dbReference type="EMBL" id="QBO37130.1"/>
    </source>
</evidence>
<dbReference type="GO" id="GO:0008654">
    <property type="term" value="P:phospholipid biosynthetic process"/>
    <property type="evidence" value="ECO:0007669"/>
    <property type="project" value="UniProtKB-UniRule"/>
</dbReference>
<comment type="catalytic activity">
    <reaction evidence="10">
        <text>an acyl phosphate + sn-glycerol 3-phosphate = a 1-acyl-sn-glycero-3-phosphate + phosphate</text>
        <dbReference type="Rhea" id="RHEA:34075"/>
        <dbReference type="ChEBI" id="CHEBI:43474"/>
        <dbReference type="ChEBI" id="CHEBI:57597"/>
        <dbReference type="ChEBI" id="CHEBI:57970"/>
        <dbReference type="ChEBI" id="CHEBI:59918"/>
        <dbReference type="EC" id="2.3.1.275"/>
    </reaction>
</comment>
<dbReference type="AlphaFoldDB" id="A0A4P6YWD5"/>
<feature type="transmembrane region" description="Helical" evidence="10">
    <location>
        <begin position="48"/>
        <end position="74"/>
    </location>
</feature>
<dbReference type="EC" id="2.3.1.275" evidence="10"/>
<keyword evidence="4 10" id="KW-0812">Transmembrane</keyword>
<evidence type="ECO:0000256" key="4">
    <source>
        <dbReference type="ARBA" id="ARBA00022692"/>
    </source>
</evidence>
<evidence type="ECO:0000256" key="9">
    <source>
        <dbReference type="ARBA" id="ARBA00023264"/>
    </source>
</evidence>
<feature type="transmembrane region" description="Helical" evidence="10">
    <location>
        <begin position="6"/>
        <end position="27"/>
    </location>
</feature>
<comment type="function">
    <text evidence="10">Catalyzes the transfer of an acyl group from acyl-phosphate (acyl-PO(4)) to glycerol-3-phosphate (G3P) to form lysophosphatidic acid (LPA). This enzyme utilizes acyl-phosphate as fatty acyl donor, but not acyl-CoA or acyl-ACP.</text>
</comment>
<keyword evidence="3 10" id="KW-0808">Transferase</keyword>
<evidence type="ECO:0000256" key="8">
    <source>
        <dbReference type="ARBA" id="ARBA00023209"/>
    </source>
</evidence>